<sequence>MGLKGKLTAQIEIKAGGDVFHELFRYTPHQIPNMSPTTIQRCDLHKGEWGTVGSIIFWNYTHEGKPKVAKEVIEAIDEEKRSVTFKIIEGDPMELYKAFKASFHVETNGDVDLVTWTFEYEKINDDIEDPLSLLGVCIKLTKDIESYHLKAT</sequence>
<gene>
    <name evidence="2" type="ORF">FPE_LOCUS32899</name>
</gene>
<dbReference type="Proteomes" id="UP000834106">
    <property type="component" value="Chromosome 21"/>
</dbReference>
<dbReference type="SUPFAM" id="SSF55961">
    <property type="entry name" value="Bet v1-like"/>
    <property type="match status" value="1"/>
</dbReference>
<evidence type="ECO:0000259" key="1">
    <source>
        <dbReference type="SMART" id="SM01037"/>
    </source>
</evidence>
<dbReference type="Gene3D" id="3.30.530.20">
    <property type="match status" value="1"/>
</dbReference>
<evidence type="ECO:0000313" key="3">
    <source>
        <dbReference type="Proteomes" id="UP000834106"/>
    </source>
</evidence>
<dbReference type="SMART" id="SM01037">
    <property type="entry name" value="Bet_v_1"/>
    <property type="match status" value="1"/>
</dbReference>
<evidence type="ECO:0000313" key="2">
    <source>
        <dbReference type="EMBL" id="CAI9785469.1"/>
    </source>
</evidence>
<name>A0AAD2ECF3_9LAMI</name>
<dbReference type="Pfam" id="PF00407">
    <property type="entry name" value="Bet_v_1"/>
    <property type="match status" value="1"/>
</dbReference>
<dbReference type="GO" id="GO:0006952">
    <property type="term" value="P:defense response"/>
    <property type="evidence" value="ECO:0007669"/>
    <property type="project" value="InterPro"/>
</dbReference>
<organism evidence="2 3">
    <name type="scientific">Fraxinus pennsylvanica</name>
    <dbReference type="NCBI Taxonomy" id="56036"/>
    <lineage>
        <taxon>Eukaryota</taxon>
        <taxon>Viridiplantae</taxon>
        <taxon>Streptophyta</taxon>
        <taxon>Embryophyta</taxon>
        <taxon>Tracheophyta</taxon>
        <taxon>Spermatophyta</taxon>
        <taxon>Magnoliopsida</taxon>
        <taxon>eudicotyledons</taxon>
        <taxon>Gunneridae</taxon>
        <taxon>Pentapetalae</taxon>
        <taxon>asterids</taxon>
        <taxon>lamiids</taxon>
        <taxon>Lamiales</taxon>
        <taxon>Oleaceae</taxon>
        <taxon>Oleeae</taxon>
        <taxon>Fraxinus</taxon>
    </lineage>
</organism>
<reference evidence="2" key="1">
    <citation type="submission" date="2023-05" db="EMBL/GenBank/DDBJ databases">
        <authorList>
            <person name="Huff M."/>
        </authorList>
    </citation>
    <scope>NUCLEOTIDE SEQUENCE</scope>
</reference>
<dbReference type="EMBL" id="OU503056">
    <property type="protein sequence ID" value="CAI9785469.1"/>
    <property type="molecule type" value="Genomic_DNA"/>
</dbReference>
<dbReference type="AlphaFoldDB" id="A0AAD2ECF3"/>
<dbReference type="CDD" id="cd07816">
    <property type="entry name" value="Bet_v1-like"/>
    <property type="match status" value="1"/>
</dbReference>
<dbReference type="InterPro" id="IPR051761">
    <property type="entry name" value="MLP-like_ligand-binding"/>
</dbReference>
<dbReference type="InterPro" id="IPR023393">
    <property type="entry name" value="START-like_dom_sf"/>
</dbReference>
<accession>A0AAD2ECF3</accession>
<feature type="domain" description="Bet v I/Major latex protein" evidence="1">
    <location>
        <begin position="2"/>
        <end position="151"/>
    </location>
</feature>
<proteinExistence type="predicted"/>
<dbReference type="PANTHER" id="PTHR31907">
    <property type="entry name" value="MLP-LIKE PROTEIN 423"/>
    <property type="match status" value="1"/>
</dbReference>
<protein>
    <recommendedName>
        <fullName evidence="1">Bet v I/Major latex protein domain-containing protein</fullName>
    </recommendedName>
</protein>
<dbReference type="InterPro" id="IPR000916">
    <property type="entry name" value="Bet_v_I/MLP"/>
</dbReference>
<keyword evidence="3" id="KW-1185">Reference proteome</keyword>